<dbReference type="InterPro" id="IPR027619">
    <property type="entry name" value="C-S_lyase_PatB-like"/>
</dbReference>
<comment type="caution">
    <text evidence="7">The sequence shown here is derived from an EMBL/GenBank/DDBJ whole genome shotgun (WGS) entry which is preliminary data.</text>
</comment>
<dbReference type="InterPro" id="IPR015421">
    <property type="entry name" value="PyrdxlP-dep_Trfase_major"/>
</dbReference>
<organism evidence="7">
    <name type="scientific">mine drainage metagenome</name>
    <dbReference type="NCBI Taxonomy" id="410659"/>
    <lineage>
        <taxon>unclassified sequences</taxon>
        <taxon>metagenomes</taxon>
        <taxon>ecological metagenomes</taxon>
    </lineage>
</organism>
<evidence type="ECO:0000256" key="2">
    <source>
        <dbReference type="ARBA" id="ARBA00012224"/>
    </source>
</evidence>
<dbReference type="GO" id="GO:0047804">
    <property type="term" value="F:cysteine-S-conjugate beta-lyase activity"/>
    <property type="evidence" value="ECO:0007669"/>
    <property type="project" value="UniProtKB-EC"/>
</dbReference>
<dbReference type="EC" id="4.4.1.13" evidence="2"/>
<evidence type="ECO:0000256" key="4">
    <source>
        <dbReference type="ARBA" id="ARBA00023239"/>
    </source>
</evidence>
<gene>
    <name evidence="7" type="primary">patB_4</name>
    <name evidence="7" type="ORF">GALL_283700</name>
</gene>
<name>A0A1J5R1B1_9ZZZZ</name>
<feature type="domain" description="Aminotransferase class I/classII large" evidence="6">
    <location>
        <begin position="30"/>
        <end position="372"/>
    </location>
</feature>
<dbReference type="CDD" id="cd00609">
    <property type="entry name" value="AAT_like"/>
    <property type="match status" value="1"/>
</dbReference>
<evidence type="ECO:0000259" key="6">
    <source>
        <dbReference type="Pfam" id="PF00155"/>
    </source>
</evidence>
<dbReference type="PANTHER" id="PTHR43525:SF1">
    <property type="entry name" value="PROTEIN MALY"/>
    <property type="match status" value="1"/>
</dbReference>
<dbReference type="GO" id="GO:0030170">
    <property type="term" value="F:pyridoxal phosphate binding"/>
    <property type="evidence" value="ECO:0007669"/>
    <property type="project" value="InterPro"/>
</dbReference>
<comment type="cofactor">
    <cofactor evidence="1">
        <name>pyridoxal 5'-phosphate</name>
        <dbReference type="ChEBI" id="CHEBI:597326"/>
    </cofactor>
</comment>
<dbReference type="InterPro" id="IPR004839">
    <property type="entry name" value="Aminotransferase_I/II_large"/>
</dbReference>
<comment type="similarity">
    <text evidence="5">Belongs to the class-II pyridoxal-phosphate-dependent aminotransferase family. MalY/PatB cystathionine beta-lyase subfamily.</text>
</comment>
<dbReference type="InterPro" id="IPR051798">
    <property type="entry name" value="Class-II_PLP-Dep_Aminotrans"/>
</dbReference>
<accession>A0A1J5R1B1</accession>
<reference evidence="7" key="1">
    <citation type="submission" date="2016-10" db="EMBL/GenBank/DDBJ databases">
        <title>Sequence of Gallionella enrichment culture.</title>
        <authorList>
            <person name="Poehlein A."/>
            <person name="Muehling M."/>
            <person name="Daniel R."/>
        </authorList>
    </citation>
    <scope>NUCLEOTIDE SEQUENCE</scope>
</reference>
<sequence length="385" mass="42302">MSFDFDREIPRAGTGALKYDGRAGYFGTDDVLPLWVADMDFAVPEAVSRALAARAAHPVYGYSLPPDSLFDALIAWLKHRHGWEIQREWILLTPGVVPSLNAVVMALTQAGEGVLVQPPVYFPFFSAASKTGRRLVQNPLQLKDGRYSIDFAHLEACAADARLLLLCSPHNPVGRVWNADELAQVLEIARRHKLTILSDEIHADLVYPEYRHHALATLTDDPAGIVTAVAPSKTFNIPGLGLSALIVPDEARRAAISRVFDMVHMSAANPFSMVAFEAAYREGEAWLDGLLAYLSGTRDEVAAYLASELPQIRLIRPEGTYLLWLDCRGLGMDDRQLHSFMIEQARVGLSPGTAFGAGGQGFMRLNIGAPRKVVMTALRQMRQAL</sequence>
<dbReference type="InterPro" id="IPR015424">
    <property type="entry name" value="PyrdxlP-dep_Trfase"/>
</dbReference>
<dbReference type="AlphaFoldDB" id="A0A1J5R1B1"/>
<evidence type="ECO:0000256" key="1">
    <source>
        <dbReference type="ARBA" id="ARBA00001933"/>
    </source>
</evidence>
<evidence type="ECO:0000256" key="3">
    <source>
        <dbReference type="ARBA" id="ARBA00022898"/>
    </source>
</evidence>
<dbReference type="Pfam" id="PF00155">
    <property type="entry name" value="Aminotran_1_2"/>
    <property type="match status" value="1"/>
</dbReference>
<keyword evidence="4 7" id="KW-0456">Lyase</keyword>
<evidence type="ECO:0000256" key="5">
    <source>
        <dbReference type="ARBA" id="ARBA00037974"/>
    </source>
</evidence>
<dbReference type="InterPro" id="IPR015422">
    <property type="entry name" value="PyrdxlP-dep_Trfase_small"/>
</dbReference>
<dbReference type="PANTHER" id="PTHR43525">
    <property type="entry name" value="PROTEIN MALY"/>
    <property type="match status" value="1"/>
</dbReference>
<dbReference type="SUPFAM" id="SSF53383">
    <property type="entry name" value="PLP-dependent transferases"/>
    <property type="match status" value="1"/>
</dbReference>
<dbReference type="Gene3D" id="3.40.640.10">
    <property type="entry name" value="Type I PLP-dependent aspartate aminotransferase-like (Major domain)"/>
    <property type="match status" value="1"/>
</dbReference>
<dbReference type="NCBIfam" id="TIGR04350">
    <property type="entry name" value="C_S_lyase_PatB"/>
    <property type="match status" value="1"/>
</dbReference>
<dbReference type="Gene3D" id="3.90.1150.10">
    <property type="entry name" value="Aspartate Aminotransferase, domain 1"/>
    <property type="match status" value="1"/>
</dbReference>
<dbReference type="EMBL" id="MLJW01000317">
    <property type="protein sequence ID" value="OIQ89753.1"/>
    <property type="molecule type" value="Genomic_DNA"/>
</dbReference>
<protein>
    <recommendedName>
        <fullName evidence="2">cysteine-S-conjugate beta-lyase</fullName>
        <ecNumber evidence="2">4.4.1.13</ecNumber>
    </recommendedName>
</protein>
<evidence type="ECO:0000313" key="7">
    <source>
        <dbReference type="EMBL" id="OIQ89753.1"/>
    </source>
</evidence>
<proteinExistence type="inferred from homology"/>
<keyword evidence="3" id="KW-0663">Pyridoxal phosphate</keyword>